<keyword evidence="2" id="KW-0378">Hydrolase</keyword>
<accession>A0ABS1TFY1</accession>
<dbReference type="InterPro" id="IPR052580">
    <property type="entry name" value="Lipid_Hydrolase"/>
</dbReference>
<dbReference type="PROSITE" id="PS51635">
    <property type="entry name" value="PNPLA"/>
    <property type="match status" value="1"/>
</dbReference>
<dbReference type="PANTHER" id="PTHR46394">
    <property type="entry name" value="ANNEXIN"/>
    <property type="match status" value="1"/>
</dbReference>
<evidence type="ECO:0000256" key="1">
    <source>
        <dbReference type="ARBA" id="ARBA00023098"/>
    </source>
</evidence>
<keyword evidence="5" id="KW-1185">Reference proteome</keyword>
<dbReference type="RefSeq" id="WP_202751003.1">
    <property type="nucleotide sequence ID" value="NZ_JAESWC010000018.1"/>
</dbReference>
<comment type="caution">
    <text evidence="4">The sequence shown here is derived from an EMBL/GenBank/DDBJ whole genome shotgun (WGS) entry which is preliminary data.</text>
</comment>
<dbReference type="CDD" id="cd07207">
    <property type="entry name" value="Pat_ExoU_VipD_like"/>
    <property type="match status" value="1"/>
</dbReference>
<organism evidence="4 5">
    <name type="scientific">Clostridium rhizosphaerae</name>
    <dbReference type="NCBI Taxonomy" id="2803861"/>
    <lineage>
        <taxon>Bacteria</taxon>
        <taxon>Bacillati</taxon>
        <taxon>Bacillota</taxon>
        <taxon>Clostridia</taxon>
        <taxon>Eubacteriales</taxon>
        <taxon>Clostridiaceae</taxon>
        <taxon>Clostridium</taxon>
    </lineage>
</organism>
<evidence type="ECO:0000313" key="5">
    <source>
        <dbReference type="Proteomes" id="UP000632377"/>
    </source>
</evidence>
<dbReference type="Gene3D" id="3.40.1090.10">
    <property type="entry name" value="Cytosolic phospholipase A2 catalytic domain"/>
    <property type="match status" value="2"/>
</dbReference>
<dbReference type="Pfam" id="PF01734">
    <property type="entry name" value="Patatin"/>
    <property type="match status" value="1"/>
</dbReference>
<keyword evidence="1 2" id="KW-0443">Lipid metabolism</keyword>
<feature type="domain" description="PNPLA" evidence="3">
    <location>
        <begin position="8"/>
        <end position="231"/>
    </location>
</feature>
<evidence type="ECO:0000313" key="4">
    <source>
        <dbReference type="EMBL" id="MBL4938280.1"/>
    </source>
</evidence>
<feature type="short sequence motif" description="GXGXXG" evidence="2">
    <location>
        <begin position="12"/>
        <end position="17"/>
    </location>
</feature>
<keyword evidence="2" id="KW-0442">Lipid degradation</keyword>
<sequence length="330" mass="38331">MVNTIKNLVFEGGGVLGISYLGVLDCLWEKNMMHNIEKMAGTSAGAITACITSFNLPFSEIKNIVESLDYKQVPQKEDESNQRISVFMRSEIERVFGDVDCLYRLVNNYGWYSTQYFYKWIQKQIASQFDSTKKQPPYTFKDFKDNSIHKDKRKFLELYIVGTDISCKVSKVFSFSTTPDMEVAEAVRISMSVPLFFEANKVKSYEVNRDSLTHIFSDGGVMRNYPINIFDLEGANQETLGARFKYDIEFTEINNIIEYISNFYMALAKVQQDIYRNSPKDIERSIQIDTKDISVLDFNISTNDSTYKFLYKQGYEAAKAYFKYRDRLRN</sequence>
<dbReference type="Proteomes" id="UP000632377">
    <property type="component" value="Unassembled WGS sequence"/>
</dbReference>
<feature type="short sequence motif" description="DGA/G" evidence="2">
    <location>
        <begin position="218"/>
        <end position="220"/>
    </location>
</feature>
<name>A0ABS1TFY1_9CLOT</name>
<dbReference type="SUPFAM" id="SSF52151">
    <property type="entry name" value="FabD/lysophospholipase-like"/>
    <property type="match status" value="1"/>
</dbReference>
<protein>
    <submittedName>
        <fullName evidence="4">Patatin-like phospholipase family protein</fullName>
    </submittedName>
</protein>
<reference evidence="4 5" key="1">
    <citation type="submission" date="2021-01" db="EMBL/GenBank/DDBJ databases">
        <title>Genome public.</title>
        <authorList>
            <person name="Liu C."/>
            <person name="Sun Q."/>
        </authorList>
    </citation>
    <scope>NUCLEOTIDE SEQUENCE [LARGE SCALE GENOMIC DNA]</scope>
    <source>
        <strain evidence="4 5">YIM B02515</strain>
    </source>
</reference>
<feature type="active site" description="Nucleophile" evidence="2">
    <location>
        <position position="43"/>
    </location>
</feature>
<dbReference type="InterPro" id="IPR002641">
    <property type="entry name" value="PNPLA_dom"/>
</dbReference>
<gene>
    <name evidence="4" type="ORF">JK636_21440</name>
</gene>
<proteinExistence type="predicted"/>
<dbReference type="EMBL" id="JAESWC010000018">
    <property type="protein sequence ID" value="MBL4938280.1"/>
    <property type="molecule type" value="Genomic_DNA"/>
</dbReference>
<dbReference type="PANTHER" id="PTHR46394:SF1">
    <property type="entry name" value="PNPLA DOMAIN-CONTAINING PROTEIN"/>
    <property type="match status" value="1"/>
</dbReference>
<evidence type="ECO:0000256" key="2">
    <source>
        <dbReference type="PROSITE-ProRule" id="PRU01161"/>
    </source>
</evidence>
<feature type="short sequence motif" description="GXSXG" evidence="2">
    <location>
        <begin position="41"/>
        <end position="45"/>
    </location>
</feature>
<evidence type="ECO:0000259" key="3">
    <source>
        <dbReference type="PROSITE" id="PS51635"/>
    </source>
</evidence>
<feature type="active site" description="Proton acceptor" evidence="2">
    <location>
        <position position="218"/>
    </location>
</feature>
<dbReference type="InterPro" id="IPR016035">
    <property type="entry name" value="Acyl_Trfase/lysoPLipase"/>
</dbReference>